<sequence length="132" mass="14570">MGRVRQIDPWSKGQCVNSSITGDTSQADAQQSAEWLIHLSLQLPEAPSQHQSRATAGSRRADPPRTHPSFMGCNPRPEWVTGCKRDWQGGRTMELDVCIHVWVSLSFGVRWCGALCQLVPDSQKPFSGLVIG</sequence>
<dbReference type="AlphaFoldDB" id="A0AAN8AAP6"/>
<name>A0AAN8AAP6_ELEMC</name>
<protein>
    <submittedName>
        <fullName evidence="2">Uncharacterized protein</fullName>
    </submittedName>
</protein>
<proteinExistence type="predicted"/>
<keyword evidence="3" id="KW-1185">Reference proteome</keyword>
<evidence type="ECO:0000256" key="1">
    <source>
        <dbReference type="SAM" id="MobiDB-lite"/>
    </source>
</evidence>
<evidence type="ECO:0000313" key="2">
    <source>
        <dbReference type="EMBL" id="KAK5849014.1"/>
    </source>
</evidence>
<organism evidence="2 3">
    <name type="scientific">Eleginops maclovinus</name>
    <name type="common">Patagonian blennie</name>
    <name type="synonym">Eleginus maclovinus</name>
    <dbReference type="NCBI Taxonomy" id="56733"/>
    <lineage>
        <taxon>Eukaryota</taxon>
        <taxon>Metazoa</taxon>
        <taxon>Chordata</taxon>
        <taxon>Craniata</taxon>
        <taxon>Vertebrata</taxon>
        <taxon>Euteleostomi</taxon>
        <taxon>Actinopterygii</taxon>
        <taxon>Neopterygii</taxon>
        <taxon>Teleostei</taxon>
        <taxon>Neoteleostei</taxon>
        <taxon>Acanthomorphata</taxon>
        <taxon>Eupercaria</taxon>
        <taxon>Perciformes</taxon>
        <taxon>Notothenioidei</taxon>
        <taxon>Eleginopidae</taxon>
        <taxon>Eleginops</taxon>
    </lineage>
</organism>
<reference evidence="2 3" key="1">
    <citation type="journal article" date="2023" name="Genes (Basel)">
        <title>Chromosome-Level Genome Assembly and Circadian Gene Repertoire of the Patagonia Blennie Eleginops maclovinus-The Closest Ancestral Proxy of Antarctic Cryonotothenioids.</title>
        <authorList>
            <person name="Cheng C.C."/>
            <person name="Rivera-Colon A.G."/>
            <person name="Minhas B.F."/>
            <person name="Wilson L."/>
            <person name="Rayamajhi N."/>
            <person name="Vargas-Chacoff L."/>
            <person name="Catchen J.M."/>
        </authorList>
    </citation>
    <scope>NUCLEOTIDE SEQUENCE [LARGE SCALE GENOMIC DNA]</scope>
    <source>
        <strain evidence="2">JMC-PN-2008</strain>
    </source>
</reference>
<reference evidence="2 3" key="2">
    <citation type="journal article" date="2023" name="Mol. Biol. Evol.">
        <title>Genomics of Secondarily Temperate Adaptation in the Only Non-Antarctic Icefish.</title>
        <authorList>
            <person name="Rivera-Colon A.G."/>
            <person name="Rayamajhi N."/>
            <person name="Minhas B.F."/>
            <person name="Madrigal G."/>
            <person name="Bilyk K.T."/>
            <person name="Yoon V."/>
            <person name="Hune M."/>
            <person name="Gregory S."/>
            <person name="Cheng C.H.C."/>
            <person name="Catchen J.M."/>
        </authorList>
    </citation>
    <scope>NUCLEOTIDE SEQUENCE [LARGE SCALE GENOMIC DNA]</scope>
    <source>
        <strain evidence="2">JMC-PN-2008</strain>
    </source>
</reference>
<evidence type="ECO:0000313" key="3">
    <source>
        <dbReference type="Proteomes" id="UP001346869"/>
    </source>
</evidence>
<comment type="caution">
    <text evidence="2">The sequence shown here is derived from an EMBL/GenBank/DDBJ whole genome shotgun (WGS) entry which is preliminary data.</text>
</comment>
<feature type="region of interest" description="Disordered" evidence="1">
    <location>
        <begin position="45"/>
        <end position="73"/>
    </location>
</feature>
<dbReference type="Proteomes" id="UP001346869">
    <property type="component" value="Unassembled WGS sequence"/>
</dbReference>
<accession>A0AAN8AAP6</accession>
<dbReference type="EMBL" id="JAUZQC010000024">
    <property type="protein sequence ID" value="KAK5849014.1"/>
    <property type="molecule type" value="Genomic_DNA"/>
</dbReference>
<gene>
    <name evidence="2" type="ORF">PBY51_008689</name>
</gene>